<gene>
    <name evidence="1" type="ORF">CEE55_22380</name>
</gene>
<protein>
    <submittedName>
        <fullName evidence="1">Uncharacterized protein</fullName>
    </submittedName>
</protein>
<dbReference type="RefSeq" id="WP_088476408.1">
    <property type="nucleotide sequence ID" value="NZ_NIXP01000157.1"/>
</dbReference>
<proteinExistence type="predicted"/>
<evidence type="ECO:0000313" key="1">
    <source>
        <dbReference type="EMBL" id="OWR25632.1"/>
    </source>
</evidence>
<dbReference type="Proteomes" id="UP000197904">
    <property type="component" value="Unassembled WGS sequence"/>
</dbReference>
<reference evidence="1 2" key="1">
    <citation type="submission" date="2017-06" db="EMBL/GenBank/DDBJ databases">
        <authorList>
            <person name="Kim H.J."/>
            <person name="Triplett B.A."/>
        </authorList>
    </citation>
    <scope>NUCLEOTIDE SEQUENCE [LARGE SCALE GENOMIC DNA]</scope>
    <source>
        <strain evidence="1 2">S18795</strain>
    </source>
</reference>
<dbReference type="AlphaFoldDB" id="A0A246KQK2"/>
<dbReference type="EMBL" id="NIXP01000157">
    <property type="protein sequence ID" value="OWR25632.1"/>
    <property type="molecule type" value="Genomic_DNA"/>
</dbReference>
<organism evidence="1 2">
    <name type="scientific">Stenotrophomonas pavanii</name>
    <dbReference type="NCBI Taxonomy" id="487698"/>
    <lineage>
        <taxon>Bacteria</taxon>
        <taxon>Pseudomonadati</taxon>
        <taxon>Pseudomonadota</taxon>
        <taxon>Gammaproteobacteria</taxon>
        <taxon>Lysobacterales</taxon>
        <taxon>Lysobacteraceae</taxon>
        <taxon>Stenotrophomonas</taxon>
    </lineage>
</organism>
<accession>A0A246KQK2</accession>
<sequence>MEQLENAVRTLCEDDILQDLMIRALIATHPKPAEVKAAFQLLLSHHQANAADYGFASGSSAESIRELEAPILEKAQRWMTYFPGGS</sequence>
<comment type="caution">
    <text evidence="1">The sequence shown here is derived from an EMBL/GenBank/DDBJ whole genome shotgun (WGS) entry which is preliminary data.</text>
</comment>
<name>A0A246KQK2_9GAMM</name>
<evidence type="ECO:0000313" key="2">
    <source>
        <dbReference type="Proteomes" id="UP000197904"/>
    </source>
</evidence>